<dbReference type="EMBL" id="CBSW010000272">
    <property type="protein sequence ID" value="CDG99008.1"/>
    <property type="molecule type" value="Genomic_DNA"/>
</dbReference>
<dbReference type="InterPro" id="IPR001387">
    <property type="entry name" value="Cro/C1-type_HTH"/>
</dbReference>
<dbReference type="CDD" id="cd00093">
    <property type="entry name" value="HTH_XRE"/>
    <property type="match status" value="1"/>
</dbReference>
<evidence type="ECO:0000313" key="2">
    <source>
        <dbReference type="EMBL" id="CDG99008.1"/>
    </source>
</evidence>
<name>A0A077NKC6_XENBV</name>
<dbReference type="GO" id="GO:0003677">
    <property type="term" value="F:DNA binding"/>
    <property type="evidence" value="ECO:0007669"/>
    <property type="project" value="InterPro"/>
</dbReference>
<proteinExistence type="predicted"/>
<dbReference type="AlphaFoldDB" id="A0A077NKC6"/>
<dbReference type="HOGENOM" id="CLU_066192_10_1_6"/>
<dbReference type="PROSITE" id="PS50943">
    <property type="entry name" value="HTH_CROC1"/>
    <property type="match status" value="1"/>
</dbReference>
<organism evidence="2">
    <name type="scientific">Xenorhabdus bovienii str. puntauvense</name>
    <dbReference type="NCBI Taxonomy" id="1398201"/>
    <lineage>
        <taxon>Bacteria</taxon>
        <taxon>Pseudomonadati</taxon>
        <taxon>Pseudomonadota</taxon>
        <taxon>Gammaproteobacteria</taxon>
        <taxon>Enterobacterales</taxon>
        <taxon>Morganellaceae</taxon>
        <taxon>Xenorhabdus</taxon>
    </lineage>
</organism>
<dbReference type="SUPFAM" id="SSF47413">
    <property type="entry name" value="lambda repressor-like DNA-binding domains"/>
    <property type="match status" value="1"/>
</dbReference>
<accession>A0A077NKC6</accession>
<dbReference type="InterPro" id="IPR010982">
    <property type="entry name" value="Lambda_DNA-bd_dom_sf"/>
</dbReference>
<comment type="caution">
    <text evidence="2">The sequence shown here is derived from an EMBL/GenBank/DDBJ whole genome shotgun (WGS) entry which is preliminary data.</text>
</comment>
<dbReference type="Gene3D" id="1.10.260.40">
    <property type="entry name" value="lambda repressor-like DNA-binding domains"/>
    <property type="match status" value="1"/>
</dbReference>
<evidence type="ECO:0000259" key="1">
    <source>
        <dbReference type="PROSITE" id="PS50943"/>
    </source>
</evidence>
<reference evidence="2" key="1">
    <citation type="submission" date="2013-07" db="EMBL/GenBank/DDBJ databases">
        <title>Sub-species coevolution in mutualistic symbiosis.</title>
        <authorList>
            <person name="Murfin K."/>
            <person name="Klassen J."/>
            <person name="Lee M."/>
            <person name="Forst S."/>
            <person name="Stock P."/>
            <person name="Goodrich-Blair H."/>
        </authorList>
    </citation>
    <scope>NUCLEOTIDE SEQUENCE [LARGE SCALE GENOMIC DNA]</scope>
    <source>
        <strain evidence="2">Puntauvense</strain>
    </source>
</reference>
<protein>
    <submittedName>
        <fullName evidence="2">Putative DNA binding protein</fullName>
    </submittedName>
</protein>
<sequence>MLVIGQVFIFSKKNFHMNPKRLVAARKVRGMTQQQLGEALDENKQDKQDADFVRMRISRYERGQVTPPYDIACELAKILDIPECYLYTENDVFAEQVLMLYKNNELENISLTLLTEKESKIKQYEQIFDVIKNAMSQLKSV</sequence>
<feature type="domain" description="HTH cro/C1-type" evidence="1">
    <location>
        <begin position="22"/>
        <end position="86"/>
    </location>
</feature>
<dbReference type="SMART" id="SM00530">
    <property type="entry name" value="HTH_XRE"/>
    <property type="match status" value="1"/>
</dbReference>
<gene>
    <name evidence="2" type="ORF">XBP1_660004</name>
</gene>
<dbReference type="Proteomes" id="UP000028511">
    <property type="component" value="Unassembled WGS sequence"/>
</dbReference>
<dbReference type="RefSeq" id="WP_051870429.1">
    <property type="nucleotide sequence ID" value="NZ_CAWLWN010000063.1"/>
</dbReference>